<evidence type="ECO:0000259" key="6">
    <source>
        <dbReference type="PROSITE" id="PS51736"/>
    </source>
</evidence>
<dbReference type="PROSITE" id="PS00397">
    <property type="entry name" value="RECOMBINASES_1"/>
    <property type="match status" value="1"/>
</dbReference>
<dbReference type="Pfam" id="PF00239">
    <property type="entry name" value="Resolvase"/>
    <property type="match status" value="1"/>
</dbReference>
<dbReference type="Gene3D" id="3.40.50.1390">
    <property type="entry name" value="Resolvase, N-terminal catalytic domain"/>
    <property type="match status" value="1"/>
</dbReference>
<dbReference type="PANTHER" id="PTHR30461">
    <property type="entry name" value="DNA-INVERTASE FROM LAMBDOID PROPHAGE"/>
    <property type="match status" value="1"/>
</dbReference>
<keyword evidence="3" id="KW-0233">DNA recombination</keyword>
<dbReference type="InterPro" id="IPR006119">
    <property type="entry name" value="Resolv_N"/>
</dbReference>
<sequence length="214" mass="24207">MNDCRMYLRASTKDQDENRARFTLSEFAAQRSLQVVAIYADNVSGTKFERPELMRLLDDAQEGDILLCESVDRLSRMAHKDWKKLRHMIDEKGMRLVVADLPTTHLLISGCELTSQLLSIINDLLLDLMATQARNDQEKRVERIRQGLANKARRGEKVGGKGRNLAKWAAIEKRLKENLALADVAKLCDVGIATVYRVRAELNKNTISVATKTP</sequence>
<dbReference type="InterPro" id="IPR036162">
    <property type="entry name" value="Resolvase-like_N_sf"/>
</dbReference>
<dbReference type="SMART" id="SM00857">
    <property type="entry name" value="Resolvase"/>
    <property type="match status" value="1"/>
</dbReference>
<dbReference type="PANTHER" id="PTHR30461:SF25">
    <property type="entry name" value="RESOLVASE-RELATED"/>
    <property type="match status" value="1"/>
</dbReference>
<dbReference type="AlphaFoldDB" id="A0A423JUL3"/>
<proteinExistence type="predicted"/>
<feature type="domain" description="Resolvase/invertase-type recombinase catalytic" evidence="6">
    <location>
        <begin position="3"/>
        <end position="155"/>
    </location>
</feature>
<accession>A0A423JUL3</accession>
<dbReference type="GO" id="GO:0000150">
    <property type="term" value="F:DNA strand exchange activity"/>
    <property type="evidence" value="ECO:0007669"/>
    <property type="project" value="InterPro"/>
</dbReference>
<comment type="caution">
    <text evidence="7">The sequence shown here is derived from an EMBL/GenBank/DDBJ whole genome shotgun (WGS) entry which is preliminary data.</text>
</comment>
<evidence type="ECO:0000256" key="5">
    <source>
        <dbReference type="PROSITE-ProRule" id="PRU10137"/>
    </source>
</evidence>
<evidence type="ECO:0000256" key="4">
    <source>
        <dbReference type="PIRSR" id="PIRSR606118-50"/>
    </source>
</evidence>
<name>A0A423JUL3_9PSED</name>
<evidence type="ECO:0000256" key="2">
    <source>
        <dbReference type="ARBA" id="ARBA00023125"/>
    </source>
</evidence>
<gene>
    <name evidence="7" type="ORF">BK666_24640</name>
</gene>
<dbReference type="PROSITE" id="PS51736">
    <property type="entry name" value="RECOMBINASES_3"/>
    <property type="match status" value="1"/>
</dbReference>
<dbReference type="InterPro" id="IPR050639">
    <property type="entry name" value="SSR_resolvase"/>
</dbReference>
<dbReference type="InterPro" id="IPR006118">
    <property type="entry name" value="Recombinase_CS"/>
</dbReference>
<dbReference type="GO" id="GO:0003677">
    <property type="term" value="F:DNA binding"/>
    <property type="evidence" value="ECO:0007669"/>
    <property type="project" value="UniProtKB-KW"/>
</dbReference>
<organism evidence="7 8">
    <name type="scientific">Pseudomonas frederiksbergensis</name>
    <dbReference type="NCBI Taxonomy" id="104087"/>
    <lineage>
        <taxon>Bacteria</taxon>
        <taxon>Pseudomonadati</taxon>
        <taxon>Pseudomonadota</taxon>
        <taxon>Gammaproteobacteria</taxon>
        <taxon>Pseudomonadales</taxon>
        <taxon>Pseudomonadaceae</taxon>
        <taxon>Pseudomonas</taxon>
    </lineage>
</organism>
<keyword evidence="2" id="KW-0238">DNA-binding</keyword>
<dbReference type="OrthoDB" id="9786476at2"/>
<dbReference type="PROSITE" id="PS00398">
    <property type="entry name" value="RECOMBINASES_2"/>
    <property type="match status" value="1"/>
</dbReference>
<evidence type="ECO:0000256" key="1">
    <source>
        <dbReference type="ARBA" id="ARBA00022908"/>
    </source>
</evidence>
<dbReference type="GO" id="GO:0015074">
    <property type="term" value="P:DNA integration"/>
    <property type="evidence" value="ECO:0007669"/>
    <property type="project" value="UniProtKB-KW"/>
</dbReference>
<keyword evidence="1" id="KW-0229">DNA integration</keyword>
<evidence type="ECO:0000313" key="7">
    <source>
        <dbReference type="EMBL" id="RON41401.1"/>
    </source>
</evidence>
<reference evidence="7 8" key="1">
    <citation type="submission" date="2016-10" db="EMBL/GenBank/DDBJ databases">
        <title>Comparative genome analysis of multiple Pseudomonas spp. focuses on biocontrol and plant growth promoting traits.</title>
        <authorList>
            <person name="Tao X.-Y."/>
            <person name="Taylor C.G."/>
        </authorList>
    </citation>
    <scope>NUCLEOTIDE SEQUENCE [LARGE SCALE GENOMIC DNA]</scope>
    <source>
        <strain evidence="7 8">37A10</strain>
    </source>
</reference>
<evidence type="ECO:0000256" key="3">
    <source>
        <dbReference type="ARBA" id="ARBA00023172"/>
    </source>
</evidence>
<evidence type="ECO:0000313" key="8">
    <source>
        <dbReference type="Proteomes" id="UP000285349"/>
    </source>
</evidence>
<protein>
    <submittedName>
        <fullName evidence="7">Resolvase</fullName>
    </submittedName>
</protein>
<dbReference type="SUPFAM" id="SSF53041">
    <property type="entry name" value="Resolvase-like"/>
    <property type="match status" value="1"/>
</dbReference>
<dbReference type="Proteomes" id="UP000285349">
    <property type="component" value="Unassembled WGS sequence"/>
</dbReference>
<dbReference type="EMBL" id="MOBQ01000033">
    <property type="protein sequence ID" value="RON41401.1"/>
    <property type="molecule type" value="Genomic_DNA"/>
</dbReference>
<feature type="active site" description="O-(5'-phospho-DNA)-serine intermediate" evidence="4 5">
    <location>
        <position position="11"/>
    </location>
</feature>